<organism evidence="3 4">
    <name type="scientific">Dendrobium thyrsiflorum</name>
    <name type="common">Pinecone-like raceme dendrobium</name>
    <name type="synonym">Orchid</name>
    <dbReference type="NCBI Taxonomy" id="117978"/>
    <lineage>
        <taxon>Eukaryota</taxon>
        <taxon>Viridiplantae</taxon>
        <taxon>Streptophyta</taxon>
        <taxon>Embryophyta</taxon>
        <taxon>Tracheophyta</taxon>
        <taxon>Spermatophyta</taxon>
        <taxon>Magnoliopsida</taxon>
        <taxon>Liliopsida</taxon>
        <taxon>Asparagales</taxon>
        <taxon>Orchidaceae</taxon>
        <taxon>Epidendroideae</taxon>
        <taxon>Malaxideae</taxon>
        <taxon>Dendrobiinae</taxon>
        <taxon>Dendrobium</taxon>
    </lineage>
</organism>
<feature type="transmembrane region" description="Helical" evidence="2">
    <location>
        <begin position="117"/>
        <end position="136"/>
    </location>
</feature>
<evidence type="ECO:0000313" key="4">
    <source>
        <dbReference type="Proteomes" id="UP001552299"/>
    </source>
</evidence>
<comment type="caution">
    <text evidence="3">The sequence shown here is derived from an EMBL/GenBank/DDBJ whole genome shotgun (WGS) entry which is preliminary data.</text>
</comment>
<keyword evidence="2" id="KW-0812">Transmembrane</keyword>
<keyword evidence="4" id="KW-1185">Reference proteome</keyword>
<feature type="compositionally biased region" description="Basic and acidic residues" evidence="1">
    <location>
        <begin position="7"/>
        <end position="25"/>
    </location>
</feature>
<gene>
    <name evidence="3" type="ORF">M5K25_000468</name>
</gene>
<protein>
    <submittedName>
        <fullName evidence="3">Uncharacterized protein</fullName>
    </submittedName>
</protein>
<evidence type="ECO:0000256" key="2">
    <source>
        <dbReference type="SAM" id="Phobius"/>
    </source>
</evidence>
<evidence type="ECO:0000256" key="1">
    <source>
        <dbReference type="SAM" id="MobiDB-lite"/>
    </source>
</evidence>
<evidence type="ECO:0000313" key="3">
    <source>
        <dbReference type="EMBL" id="KAL0928571.1"/>
    </source>
</evidence>
<dbReference type="Proteomes" id="UP001552299">
    <property type="component" value="Unassembled WGS sequence"/>
</dbReference>
<dbReference type="AlphaFoldDB" id="A0ABD0W4Z9"/>
<reference evidence="3 4" key="1">
    <citation type="journal article" date="2024" name="Plant Biotechnol. J.">
        <title>Dendrobium thyrsiflorum genome and its molecular insights into genes involved in important horticultural traits.</title>
        <authorList>
            <person name="Chen B."/>
            <person name="Wang J.Y."/>
            <person name="Zheng P.J."/>
            <person name="Li K.L."/>
            <person name="Liang Y.M."/>
            <person name="Chen X.F."/>
            <person name="Zhang C."/>
            <person name="Zhao X."/>
            <person name="He X."/>
            <person name="Zhang G.Q."/>
            <person name="Liu Z.J."/>
            <person name="Xu Q."/>
        </authorList>
    </citation>
    <scope>NUCLEOTIDE SEQUENCE [LARGE SCALE GENOMIC DNA]</scope>
    <source>
        <strain evidence="3">GZMU011</strain>
    </source>
</reference>
<name>A0ABD0W4Z9_DENTH</name>
<dbReference type="EMBL" id="JANQDX010000001">
    <property type="protein sequence ID" value="KAL0928571.1"/>
    <property type="molecule type" value="Genomic_DNA"/>
</dbReference>
<accession>A0ABD0W4Z9</accession>
<keyword evidence="2" id="KW-0472">Membrane</keyword>
<sequence>MATVLDSRSRAYKSSDKGRVNKRMEAINVLQKRSENETEQCSPPSPPLRLRTKTDQNHSPSASYSQGARLIAKVTISISRPPFLARSIHLAIRRRSDLLAISQGACLIAKQLSIIRFISFASVFILGLAFDFVVVYTDSHYDPIIGESQRSHTTRPITPKRKRIRSTKPGGRQMLIGHIEDLVSAAKSISLAISSSKASRKCLTIADAWEELSKFPEIFDDHDFYDFVVQYIQDRNQREAFMGLPNDRKVWFLRRRYHMSFTSLLSSGKM</sequence>
<keyword evidence="2" id="KW-1133">Transmembrane helix</keyword>
<proteinExistence type="predicted"/>
<feature type="region of interest" description="Disordered" evidence="1">
    <location>
        <begin position="1"/>
        <end position="64"/>
    </location>
</feature>